<dbReference type="EMBL" id="CP000155">
    <property type="protein sequence ID" value="ABC29779.1"/>
    <property type="molecule type" value="Genomic_DNA"/>
</dbReference>
<accession>Q2SHU5</accession>
<keyword evidence="2" id="KW-1185">Reference proteome</keyword>
<dbReference type="eggNOG" id="COG3232">
    <property type="taxonomic scope" value="Bacteria"/>
</dbReference>
<dbReference type="HOGENOM" id="CLU_139188_3_0_6"/>
<dbReference type="RefSeq" id="WP_011396848.1">
    <property type="nucleotide sequence ID" value="NC_007645.1"/>
</dbReference>
<keyword evidence="1" id="KW-0413">Isomerase</keyword>
<dbReference type="KEGG" id="hch:HCH_03011"/>
<name>Q2SHU5_HAHCH</name>
<dbReference type="InterPro" id="IPR004220">
    <property type="entry name" value="5-COMe_2-OHmuconate_Isoase"/>
</dbReference>
<dbReference type="Gene3D" id="3.30.429.10">
    <property type="entry name" value="Macrophage Migration Inhibitory Factor"/>
    <property type="match status" value="1"/>
</dbReference>
<evidence type="ECO:0000313" key="1">
    <source>
        <dbReference type="EMBL" id="ABC29779.1"/>
    </source>
</evidence>
<dbReference type="PANTHER" id="PTHR37950:SF1">
    <property type="entry name" value="4-HYDROXYPHENYLACETATE CATABOLISM PROTEIN"/>
    <property type="match status" value="1"/>
</dbReference>
<dbReference type="Proteomes" id="UP000000238">
    <property type="component" value="Chromosome"/>
</dbReference>
<reference evidence="1 2" key="1">
    <citation type="journal article" date="2005" name="Nucleic Acids Res.">
        <title>Genomic blueprint of Hahella chejuensis, a marine microbe producing an algicidal agent.</title>
        <authorList>
            <person name="Jeong H."/>
            <person name="Yim J.H."/>
            <person name="Lee C."/>
            <person name="Choi S.-H."/>
            <person name="Park Y.K."/>
            <person name="Yoon S.H."/>
            <person name="Hur C.-G."/>
            <person name="Kang H.-Y."/>
            <person name="Kim D."/>
            <person name="Lee H.H."/>
            <person name="Park K.H."/>
            <person name="Park S.-H."/>
            <person name="Park H.-S."/>
            <person name="Lee H.K."/>
            <person name="Oh T.K."/>
            <person name="Kim J.F."/>
        </authorList>
    </citation>
    <scope>NUCLEOTIDE SEQUENCE [LARGE SCALE GENOMIC DNA]</scope>
    <source>
        <strain evidence="1 2">KCTC 2396</strain>
    </source>
</reference>
<dbReference type="AlphaFoldDB" id="Q2SHU5"/>
<dbReference type="CDD" id="cd00580">
    <property type="entry name" value="CHMI"/>
    <property type="match status" value="1"/>
</dbReference>
<dbReference type="GO" id="GO:0008704">
    <property type="term" value="F:5-carboxymethyl-2-hydroxymuconate delta-isomerase activity"/>
    <property type="evidence" value="ECO:0007669"/>
    <property type="project" value="InterPro"/>
</dbReference>
<gene>
    <name evidence="1" type="ordered locus">HCH_03011</name>
</gene>
<organism evidence="1 2">
    <name type="scientific">Hahella chejuensis (strain KCTC 2396)</name>
    <dbReference type="NCBI Taxonomy" id="349521"/>
    <lineage>
        <taxon>Bacteria</taxon>
        <taxon>Pseudomonadati</taxon>
        <taxon>Pseudomonadota</taxon>
        <taxon>Gammaproteobacteria</taxon>
        <taxon>Oceanospirillales</taxon>
        <taxon>Hahellaceae</taxon>
        <taxon>Hahella</taxon>
    </lineage>
</organism>
<protein>
    <submittedName>
        <fullName evidence="1">5-carboxymethyl-2-hydroxymuconate isomerase</fullName>
    </submittedName>
</protein>
<dbReference type="Pfam" id="PF02962">
    <property type="entry name" value="CHMI"/>
    <property type="match status" value="1"/>
</dbReference>
<dbReference type="InterPro" id="IPR014347">
    <property type="entry name" value="Tautomerase/MIF_sf"/>
</dbReference>
<proteinExistence type="predicted"/>
<dbReference type="SUPFAM" id="SSF55331">
    <property type="entry name" value="Tautomerase/MIF"/>
    <property type="match status" value="1"/>
</dbReference>
<evidence type="ECO:0000313" key="2">
    <source>
        <dbReference type="Proteomes" id="UP000000238"/>
    </source>
</evidence>
<sequence>MPHLTLEYTSNLRGAADFQRLFNDIHTRMMSTGEFSLNDIKSRAYEATEYVIGDGDIGRSFVHLKVALLAGRSQEQKQLVGDLCLQALREAYQKELLSGDCQLCVELLDIHRENYFKALA</sequence>
<dbReference type="STRING" id="349521.HCH_03011"/>
<dbReference type="PANTHER" id="PTHR37950">
    <property type="entry name" value="4-HYDROXYPHENYLACETATE CATABOLISM PROTEIN"/>
    <property type="match status" value="1"/>
</dbReference>
<dbReference type="OrthoDB" id="9814215at2"/>